<feature type="domain" description="Rhamnogalacturonase A/B/Epimerase-like pectate lyase" evidence="2">
    <location>
        <begin position="39"/>
        <end position="85"/>
    </location>
</feature>
<evidence type="ECO:0000313" key="4">
    <source>
        <dbReference type="Proteomes" id="UP000609849"/>
    </source>
</evidence>
<dbReference type="SUPFAM" id="SSF51126">
    <property type="entry name" value="Pectin lyase-like"/>
    <property type="match status" value="1"/>
</dbReference>
<comment type="caution">
    <text evidence="3">The sequence shown here is derived from an EMBL/GenBank/DDBJ whole genome shotgun (WGS) entry which is preliminary data.</text>
</comment>
<name>A0ABR7JLQ0_9FIRM</name>
<dbReference type="EMBL" id="JACRWE010000002">
    <property type="protein sequence ID" value="MBC5995847.1"/>
    <property type="molecule type" value="Genomic_DNA"/>
</dbReference>
<keyword evidence="4" id="KW-1185">Reference proteome</keyword>
<evidence type="ECO:0000259" key="2">
    <source>
        <dbReference type="Pfam" id="PF12708"/>
    </source>
</evidence>
<dbReference type="InterPro" id="IPR006626">
    <property type="entry name" value="PbH1"/>
</dbReference>
<dbReference type="SMART" id="SM00710">
    <property type="entry name" value="PbH1"/>
    <property type="match status" value="5"/>
</dbReference>
<organism evidence="3 4">
    <name type="scientific">Romboutsia faecis</name>
    <dbReference type="NCBI Taxonomy" id="2764597"/>
    <lineage>
        <taxon>Bacteria</taxon>
        <taxon>Bacillati</taxon>
        <taxon>Bacillota</taxon>
        <taxon>Clostridia</taxon>
        <taxon>Peptostreptococcales</taxon>
        <taxon>Peptostreptococcaceae</taxon>
        <taxon>Romboutsia</taxon>
    </lineage>
</organism>
<protein>
    <submittedName>
        <fullName evidence="3">Right-handed parallel beta-helix repeat-containing protein</fullName>
    </submittedName>
</protein>
<dbReference type="InterPro" id="IPR024535">
    <property type="entry name" value="RHGA/B-epi-like_pectate_lyase"/>
</dbReference>
<dbReference type="Gene3D" id="2.160.20.10">
    <property type="entry name" value="Single-stranded right-handed beta-helix, Pectin lyase-like"/>
    <property type="match status" value="1"/>
</dbReference>
<proteinExistence type="predicted"/>
<sequence length="361" mass="40367">MKNLKMVLVLLVCFISIIGILRLNPISFISTNINNEENYVNVKDYGAKGDGKTDDTKAIQKALDTGMHIVVPSGTYIVGDLIMKKGQILDGLSSFTYSWGREYKKAILKARPEAEYIIKDAKGCSIRNIHLDGNNRLSNGVRGDYYEDEWGDSDCNFDIYNCRITNCNYGVYNPRCGSVIQKCNIDNNNKGVYRATDSRILNNVIDNNIIGLDLYDSNDNQISNNKIEWNMQDGIKIDKGVYNLITSNTIDRNGGVGINLNEVYNGTITGNVVRRNLDYNIVFNGVNAYSITGNNFVSANTEDDQLGINAPEYHMYLKSVGNTSIISNIFEGGIYIEEKYDWRGEQLIIENNVGSGITNNN</sequence>
<dbReference type="Proteomes" id="UP000609849">
    <property type="component" value="Unassembled WGS sequence"/>
</dbReference>
<dbReference type="InterPro" id="IPR022441">
    <property type="entry name" value="Para_beta_helix_rpt-2"/>
</dbReference>
<accession>A0ABR7JLQ0</accession>
<dbReference type="InterPro" id="IPR007742">
    <property type="entry name" value="NosD_dom"/>
</dbReference>
<dbReference type="Pfam" id="PF05048">
    <property type="entry name" value="NosD"/>
    <property type="match status" value="1"/>
</dbReference>
<dbReference type="NCBIfam" id="TIGR03804">
    <property type="entry name" value="para_beta_helix"/>
    <property type="match status" value="1"/>
</dbReference>
<dbReference type="InterPro" id="IPR012334">
    <property type="entry name" value="Pectin_lyas_fold"/>
</dbReference>
<evidence type="ECO:0000259" key="1">
    <source>
        <dbReference type="Pfam" id="PF05048"/>
    </source>
</evidence>
<dbReference type="Pfam" id="PF12708">
    <property type="entry name" value="Pect-lyase_RHGA_epim"/>
    <property type="match status" value="1"/>
</dbReference>
<dbReference type="InterPro" id="IPR011050">
    <property type="entry name" value="Pectin_lyase_fold/virulence"/>
</dbReference>
<dbReference type="RefSeq" id="WP_153923747.1">
    <property type="nucleotide sequence ID" value="NZ_JACRWE010000002.1"/>
</dbReference>
<feature type="domain" description="Periplasmic copper-binding protein NosD beta helix" evidence="1">
    <location>
        <begin position="122"/>
        <end position="271"/>
    </location>
</feature>
<gene>
    <name evidence="3" type="ORF">H8923_03675</name>
</gene>
<evidence type="ECO:0000313" key="3">
    <source>
        <dbReference type="EMBL" id="MBC5995847.1"/>
    </source>
</evidence>
<reference evidence="3 4" key="1">
    <citation type="submission" date="2020-08" db="EMBL/GenBank/DDBJ databases">
        <authorList>
            <person name="Liu C."/>
            <person name="Sun Q."/>
        </authorList>
    </citation>
    <scope>NUCLEOTIDE SEQUENCE [LARGE SCALE GENOMIC DNA]</scope>
    <source>
        <strain evidence="3 4">NSJ-18</strain>
    </source>
</reference>